<dbReference type="EMBL" id="BART01017096">
    <property type="protein sequence ID" value="GAG75007.1"/>
    <property type="molecule type" value="Genomic_DNA"/>
</dbReference>
<dbReference type="AlphaFoldDB" id="X1B104"/>
<accession>X1B104</accession>
<comment type="caution">
    <text evidence="1">The sequence shown here is derived from an EMBL/GenBank/DDBJ whole genome shotgun (WGS) entry which is preliminary data.</text>
</comment>
<proteinExistence type="predicted"/>
<sequence>MKAILSYFEKDTKVKNAEIATVNFQDAYDAMMEGAAMLLDIVGEVTYVYTTKSGNKIRGRLDSP</sequence>
<organism evidence="1">
    <name type="scientific">marine sediment metagenome</name>
    <dbReference type="NCBI Taxonomy" id="412755"/>
    <lineage>
        <taxon>unclassified sequences</taxon>
        <taxon>metagenomes</taxon>
        <taxon>ecological metagenomes</taxon>
    </lineage>
</organism>
<name>X1B104_9ZZZZ</name>
<evidence type="ECO:0000313" key="1">
    <source>
        <dbReference type="EMBL" id="GAG75007.1"/>
    </source>
</evidence>
<gene>
    <name evidence="1" type="ORF">S01H4_32650</name>
</gene>
<protein>
    <submittedName>
        <fullName evidence="1">Uncharacterized protein</fullName>
    </submittedName>
</protein>
<reference evidence="1" key="1">
    <citation type="journal article" date="2014" name="Front. Microbiol.">
        <title>High frequency of phylogenetically diverse reductive dehalogenase-homologous genes in deep subseafloor sedimentary metagenomes.</title>
        <authorList>
            <person name="Kawai M."/>
            <person name="Futagami T."/>
            <person name="Toyoda A."/>
            <person name="Takaki Y."/>
            <person name="Nishi S."/>
            <person name="Hori S."/>
            <person name="Arai W."/>
            <person name="Tsubouchi T."/>
            <person name="Morono Y."/>
            <person name="Uchiyama I."/>
            <person name="Ito T."/>
            <person name="Fujiyama A."/>
            <person name="Inagaki F."/>
            <person name="Takami H."/>
        </authorList>
    </citation>
    <scope>NUCLEOTIDE SEQUENCE</scope>
    <source>
        <strain evidence="1">Expedition CK06-06</strain>
    </source>
</reference>